<keyword evidence="1" id="KW-0812">Transmembrane</keyword>
<keyword evidence="1" id="KW-1133">Transmembrane helix</keyword>
<keyword evidence="1" id="KW-0472">Membrane</keyword>
<feature type="transmembrane region" description="Helical" evidence="1">
    <location>
        <begin position="398"/>
        <end position="421"/>
    </location>
</feature>
<feature type="transmembrane region" description="Helical" evidence="1">
    <location>
        <begin position="527"/>
        <end position="547"/>
    </location>
</feature>
<protein>
    <submittedName>
        <fullName evidence="2">Uncharacterized protein</fullName>
    </submittedName>
</protein>
<feature type="transmembrane region" description="Helical" evidence="1">
    <location>
        <begin position="553"/>
        <end position="577"/>
    </location>
</feature>
<evidence type="ECO:0000256" key="1">
    <source>
        <dbReference type="SAM" id="Phobius"/>
    </source>
</evidence>
<accession>A0A6C0CTI7</accession>
<dbReference type="AlphaFoldDB" id="A0A6C0CTI7"/>
<reference evidence="2" key="1">
    <citation type="journal article" date="2020" name="Nature">
        <title>Giant virus diversity and host interactions through global metagenomics.</title>
        <authorList>
            <person name="Schulz F."/>
            <person name="Roux S."/>
            <person name="Paez-Espino D."/>
            <person name="Jungbluth S."/>
            <person name="Walsh D.A."/>
            <person name="Denef V.J."/>
            <person name="McMahon K.D."/>
            <person name="Konstantinidis K.T."/>
            <person name="Eloe-Fadrosh E.A."/>
            <person name="Kyrpides N.C."/>
            <person name="Woyke T."/>
        </authorList>
    </citation>
    <scope>NUCLEOTIDE SEQUENCE</scope>
    <source>
        <strain evidence="2">GVMAG-M-3300021962-46</strain>
    </source>
</reference>
<sequence length="594" mass="67688">MTIKDDIASKLEFINNSYIEEKLQTELTGKYATIYITAPEKTKNAQGTIIDNPNYFRFVHDIFDYHHFISQSLPGTVRNVAVPAMNSTLYNKIYIKKSDNNIGSTNFNNINIPTSITNAYVGLDNNRIKWNLGNDELLNSEYNFSILLQSLGSATTGATIVAYGNSFGGRNIKLLDILNRLRVAYNILDGDTFDSYRIDKTNNQTKLTKPVALYLINTSTGKNTIVTDIKTLEEMVYPIIDLNNVNPTLTRLDVIRRVLYMYEMLIHIYISYYLLEKSAGTPYSVIAYDIAYSSTRILNARNLVITDVGSSVYQINADIGERINKYKVSQTNIEKEADKLKTNKMDLRVESDRLAINKSYMNKNKSVFIAYFVLFIIIVTVSVSILSTSMLSTNMKRLSMGILSAISLIAIVVMYIINRFVLKEYFQMRLTTPDLSIASIIEKATWENEKNNLIDIILDQVNDYLSNSINIVSLLATYKGYGDMNFSTNKEQAYYENINAKLDVEKDNIATTNRIMIREGKISRYRVYYFLELLVTITIASLLSVYIPSTTTFATILASILIITFTWLYIINVNNLVRTDGSKMYWGQPNLKEF</sequence>
<organism evidence="2">
    <name type="scientific">viral metagenome</name>
    <dbReference type="NCBI Taxonomy" id="1070528"/>
    <lineage>
        <taxon>unclassified sequences</taxon>
        <taxon>metagenomes</taxon>
        <taxon>organismal metagenomes</taxon>
    </lineage>
</organism>
<dbReference type="EMBL" id="MN739479">
    <property type="protein sequence ID" value="QHT06999.1"/>
    <property type="molecule type" value="Genomic_DNA"/>
</dbReference>
<proteinExistence type="predicted"/>
<evidence type="ECO:0000313" key="2">
    <source>
        <dbReference type="EMBL" id="QHT06999.1"/>
    </source>
</evidence>
<feature type="transmembrane region" description="Helical" evidence="1">
    <location>
        <begin position="367"/>
        <end position="386"/>
    </location>
</feature>
<name>A0A6C0CTI7_9ZZZZ</name>